<dbReference type="Proteomes" id="UP000075902">
    <property type="component" value="Unassembled WGS sequence"/>
</dbReference>
<reference evidence="2" key="2">
    <citation type="submission" date="2020-05" db="UniProtKB">
        <authorList>
            <consortium name="EnsemblMetazoa"/>
        </authorList>
    </citation>
    <scope>IDENTIFICATION</scope>
    <source>
        <strain evidence="2">CM1001059</strain>
    </source>
</reference>
<proteinExistence type="predicted"/>
<reference evidence="3" key="1">
    <citation type="submission" date="2014-01" db="EMBL/GenBank/DDBJ databases">
        <title>The Genome Sequence of Anopheles melas CM1001059_A (V2).</title>
        <authorList>
            <consortium name="The Broad Institute Genomics Platform"/>
            <person name="Neafsey D.E."/>
            <person name="Besansky N."/>
            <person name="Howell P."/>
            <person name="Walton C."/>
            <person name="Young S.K."/>
            <person name="Zeng Q."/>
            <person name="Gargeya S."/>
            <person name="Fitzgerald M."/>
            <person name="Haas B."/>
            <person name="Abouelleil A."/>
            <person name="Allen A.W."/>
            <person name="Alvarado L."/>
            <person name="Arachchi H.M."/>
            <person name="Berlin A.M."/>
            <person name="Chapman S.B."/>
            <person name="Gainer-Dewar J."/>
            <person name="Goldberg J."/>
            <person name="Griggs A."/>
            <person name="Gujja S."/>
            <person name="Hansen M."/>
            <person name="Howarth C."/>
            <person name="Imamovic A."/>
            <person name="Ireland A."/>
            <person name="Larimer J."/>
            <person name="McCowan C."/>
            <person name="Murphy C."/>
            <person name="Pearson M."/>
            <person name="Poon T.W."/>
            <person name="Priest M."/>
            <person name="Roberts A."/>
            <person name="Saif S."/>
            <person name="Shea T."/>
            <person name="Sisk P."/>
            <person name="Sykes S."/>
            <person name="Wortman J."/>
            <person name="Nusbaum C."/>
            <person name="Birren B."/>
        </authorList>
    </citation>
    <scope>NUCLEOTIDE SEQUENCE [LARGE SCALE GENOMIC DNA]</scope>
    <source>
        <strain evidence="3">CM1001059</strain>
    </source>
</reference>
<evidence type="ECO:0000256" key="1">
    <source>
        <dbReference type="SAM" id="MobiDB-lite"/>
    </source>
</evidence>
<feature type="compositionally biased region" description="Pro residues" evidence="1">
    <location>
        <begin position="1"/>
        <end position="10"/>
    </location>
</feature>
<accession>A0A182UGG5</accession>
<keyword evidence="3" id="KW-1185">Reference proteome</keyword>
<dbReference type="AlphaFoldDB" id="A0A182UGG5"/>
<feature type="compositionally biased region" description="Low complexity" evidence="1">
    <location>
        <begin position="45"/>
        <end position="54"/>
    </location>
</feature>
<name>A0A182UGG5_9DIPT</name>
<feature type="compositionally biased region" description="Polar residues" evidence="1">
    <location>
        <begin position="73"/>
        <end position="88"/>
    </location>
</feature>
<organism evidence="2 3">
    <name type="scientific">Anopheles melas</name>
    <dbReference type="NCBI Taxonomy" id="34690"/>
    <lineage>
        <taxon>Eukaryota</taxon>
        <taxon>Metazoa</taxon>
        <taxon>Ecdysozoa</taxon>
        <taxon>Arthropoda</taxon>
        <taxon>Hexapoda</taxon>
        <taxon>Insecta</taxon>
        <taxon>Pterygota</taxon>
        <taxon>Neoptera</taxon>
        <taxon>Endopterygota</taxon>
        <taxon>Diptera</taxon>
        <taxon>Nematocera</taxon>
        <taxon>Culicoidea</taxon>
        <taxon>Culicidae</taxon>
        <taxon>Anophelinae</taxon>
        <taxon>Anopheles</taxon>
    </lineage>
</organism>
<feature type="region of interest" description="Disordered" evidence="1">
    <location>
        <begin position="1"/>
        <end position="101"/>
    </location>
</feature>
<evidence type="ECO:0000313" key="2">
    <source>
        <dbReference type="EnsemblMetazoa" id="AMEC019965-PA"/>
    </source>
</evidence>
<dbReference type="EnsemblMetazoa" id="AMEC019965-RA">
    <property type="protein sequence ID" value="AMEC019965-PA"/>
    <property type="gene ID" value="AMEC019965"/>
</dbReference>
<evidence type="ECO:0000313" key="3">
    <source>
        <dbReference type="Proteomes" id="UP000075902"/>
    </source>
</evidence>
<protein>
    <submittedName>
        <fullName evidence="2">Uncharacterized protein</fullName>
    </submittedName>
</protein>
<dbReference type="VEuPathDB" id="VectorBase:AMEC019965"/>
<sequence length="101" mass="10624">MGLFPDPPITPRLKRRLFGGGGSGSSSSRKNESVVAGNSEGGNAGSSSSSSTGKDSGRHTGRRHPGDRDDSFGSLSKSSTPQQLSTSWEFIRWPVARENTS</sequence>